<evidence type="ECO:0000256" key="2">
    <source>
        <dbReference type="ARBA" id="ARBA00023125"/>
    </source>
</evidence>
<dbReference type="RefSeq" id="WP_377565207.1">
    <property type="nucleotide sequence ID" value="NZ_JBHTJZ010000022.1"/>
</dbReference>
<dbReference type="SUPFAM" id="SSF51215">
    <property type="entry name" value="Regulatory protein AraC"/>
    <property type="match status" value="1"/>
</dbReference>
<name>A0ABW3HT04_9BACL</name>
<dbReference type="Gene3D" id="1.10.10.60">
    <property type="entry name" value="Homeodomain-like"/>
    <property type="match status" value="2"/>
</dbReference>
<dbReference type="InterPro" id="IPR014710">
    <property type="entry name" value="RmlC-like_jellyroll"/>
</dbReference>
<sequence length="302" mass="34840">MIGIDWKDLNPDVHLANYFPCSPNYQFGPRIIQDHQFIYVIKGSGTANIQGREYQLEGGHLLYYGPNVVHTFKASCHDPFELYGLHFCLSSHLMNQNPSRAGTARIQQIDPSNQNQVILRSDNRCVLYTESQSTHSIPEFTITEKESTHPFFHNITGQYNKGGYLSSIICRTMLTDLIIRLVAPDEHPDSYLPLPSTIEDKVKMLLNSHARQGYDRRWLQEWTSYHEDYVSRLFANRFGLSPKAYFLACKLELASQMLAMTDFPISQIASTLHFGSVHYFSRIYKEKTGCSPREYRKSKRDI</sequence>
<keyword evidence="2" id="KW-0238">DNA-binding</keyword>
<dbReference type="InterPro" id="IPR009057">
    <property type="entry name" value="Homeodomain-like_sf"/>
</dbReference>
<evidence type="ECO:0000256" key="3">
    <source>
        <dbReference type="ARBA" id="ARBA00023163"/>
    </source>
</evidence>
<evidence type="ECO:0000259" key="4">
    <source>
        <dbReference type="PROSITE" id="PS01124"/>
    </source>
</evidence>
<dbReference type="InterPro" id="IPR018060">
    <property type="entry name" value="HTH_AraC"/>
</dbReference>
<accession>A0ABW3HT04</accession>
<evidence type="ECO:0000256" key="1">
    <source>
        <dbReference type="ARBA" id="ARBA00023015"/>
    </source>
</evidence>
<keyword evidence="1" id="KW-0805">Transcription regulation</keyword>
<dbReference type="PANTHER" id="PTHR43280">
    <property type="entry name" value="ARAC-FAMILY TRANSCRIPTIONAL REGULATOR"/>
    <property type="match status" value="1"/>
</dbReference>
<feature type="domain" description="HTH araC/xylS-type" evidence="4">
    <location>
        <begin position="200"/>
        <end position="298"/>
    </location>
</feature>
<gene>
    <name evidence="5" type="ORF">ACFQ2I_14585</name>
</gene>
<proteinExistence type="predicted"/>
<dbReference type="PANTHER" id="PTHR43280:SF30">
    <property type="entry name" value="MMSAB OPERON REGULATORY PROTEIN"/>
    <property type="match status" value="1"/>
</dbReference>
<evidence type="ECO:0000313" key="6">
    <source>
        <dbReference type="Proteomes" id="UP001596989"/>
    </source>
</evidence>
<dbReference type="Pfam" id="PF02311">
    <property type="entry name" value="AraC_binding"/>
    <property type="match status" value="1"/>
</dbReference>
<comment type="caution">
    <text evidence="5">The sequence shown here is derived from an EMBL/GenBank/DDBJ whole genome shotgun (WGS) entry which is preliminary data.</text>
</comment>
<keyword evidence="3" id="KW-0804">Transcription</keyword>
<reference evidence="6" key="1">
    <citation type="journal article" date="2019" name="Int. J. Syst. Evol. Microbiol.">
        <title>The Global Catalogue of Microorganisms (GCM) 10K type strain sequencing project: providing services to taxonomists for standard genome sequencing and annotation.</title>
        <authorList>
            <consortium name="The Broad Institute Genomics Platform"/>
            <consortium name="The Broad Institute Genome Sequencing Center for Infectious Disease"/>
            <person name="Wu L."/>
            <person name="Ma J."/>
        </authorList>
    </citation>
    <scope>NUCLEOTIDE SEQUENCE [LARGE SCALE GENOMIC DNA]</scope>
    <source>
        <strain evidence="6">CCUG 59129</strain>
    </source>
</reference>
<dbReference type="SUPFAM" id="SSF46689">
    <property type="entry name" value="Homeodomain-like"/>
    <property type="match status" value="1"/>
</dbReference>
<organism evidence="5 6">
    <name type="scientific">Paenibacillus chungangensis</name>
    <dbReference type="NCBI Taxonomy" id="696535"/>
    <lineage>
        <taxon>Bacteria</taxon>
        <taxon>Bacillati</taxon>
        <taxon>Bacillota</taxon>
        <taxon>Bacilli</taxon>
        <taxon>Bacillales</taxon>
        <taxon>Paenibacillaceae</taxon>
        <taxon>Paenibacillus</taxon>
    </lineage>
</organism>
<dbReference type="Proteomes" id="UP001596989">
    <property type="component" value="Unassembled WGS sequence"/>
</dbReference>
<dbReference type="PROSITE" id="PS01124">
    <property type="entry name" value="HTH_ARAC_FAMILY_2"/>
    <property type="match status" value="1"/>
</dbReference>
<dbReference type="InterPro" id="IPR003313">
    <property type="entry name" value="AraC-bd"/>
</dbReference>
<dbReference type="Pfam" id="PF12833">
    <property type="entry name" value="HTH_18"/>
    <property type="match status" value="1"/>
</dbReference>
<dbReference type="InterPro" id="IPR037923">
    <property type="entry name" value="HTH-like"/>
</dbReference>
<dbReference type="SMART" id="SM00342">
    <property type="entry name" value="HTH_ARAC"/>
    <property type="match status" value="1"/>
</dbReference>
<protein>
    <submittedName>
        <fullName evidence="5">AraC family transcriptional regulator</fullName>
    </submittedName>
</protein>
<evidence type="ECO:0000313" key="5">
    <source>
        <dbReference type="EMBL" id="MFD0960616.1"/>
    </source>
</evidence>
<keyword evidence="6" id="KW-1185">Reference proteome</keyword>
<dbReference type="EMBL" id="JBHTJZ010000022">
    <property type="protein sequence ID" value="MFD0960616.1"/>
    <property type="molecule type" value="Genomic_DNA"/>
</dbReference>
<dbReference type="Gene3D" id="2.60.120.10">
    <property type="entry name" value="Jelly Rolls"/>
    <property type="match status" value="1"/>
</dbReference>